<dbReference type="PANTHER" id="PTHR31302">
    <property type="entry name" value="TRANSMEMBRANE PROTEIN WITH METALLOPHOSPHOESTERASE DOMAIN-RELATED"/>
    <property type="match status" value="1"/>
</dbReference>
<keyword evidence="1" id="KW-1133">Transmembrane helix</keyword>
<comment type="caution">
    <text evidence="3">The sequence shown here is derived from an EMBL/GenBank/DDBJ whole genome shotgun (WGS) entry which is preliminary data.</text>
</comment>
<dbReference type="Proteomes" id="UP000278542">
    <property type="component" value="Unassembled WGS sequence"/>
</dbReference>
<name>A0A495RIX5_9GAMM</name>
<dbReference type="OrthoDB" id="9780884at2"/>
<dbReference type="CDD" id="cd07385">
    <property type="entry name" value="MPP_YkuE_C"/>
    <property type="match status" value="1"/>
</dbReference>
<protein>
    <recommendedName>
        <fullName evidence="2">Calcineurin-like phosphoesterase domain-containing protein</fullName>
    </recommendedName>
</protein>
<dbReference type="Gene3D" id="3.60.21.10">
    <property type="match status" value="1"/>
</dbReference>
<dbReference type="PANTHER" id="PTHR31302:SF0">
    <property type="entry name" value="TRANSMEMBRANE PROTEIN WITH METALLOPHOSPHOESTERASE DOMAIN"/>
    <property type="match status" value="1"/>
</dbReference>
<evidence type="ECO:0000256" key="1">
    <source>
        <dbReference type="SAM" id="Phobius"/>
    </source>
</evidence>
<feature type="transmembrane region" description="Helical" evidence="1">
    <location>
        <begin position="42"/>
        <end position="60"/>
    </location>
</feature>
<dbReference type="SUPFAM" id="SSF56300">
    <property type="entry name" value="Metallo-dependent phosphatases"/>
    <property type="match status" value="1"/>
</dbReference>
<keyword evidence="1" id="KW-0472">Membrane</keyword>
<sequence length="391" mass="44334">MGWFLIVASSASLIIAFYLGFRTISLFNCHQQGYFNTTAKKLFWLIVIFGALSFILSRILSGISEFYLPLLGNLIFSLTLCFFYSIIVIDIIRFILRVIIKKQGNPGYRLQILYIILAVGLFIIGLYLASAPRIVTYQIDIDKPAKVDNVKIVQLSDIHISETTSPHFIQTMVNSVNQLKPDYIVITGDTLDLRLKPYVDKHLAEIFAQLHATYGTFIIFGNHEHYGIEREANNSLQDVVAAFEASNMTVLLDQRFYDDRTGITIIGRDDYALKKFNKNRAELSSLIEPSDANHPIILLDHQPQNLNEPSQLGIDVMFSGHTHAGQIFPINLLVNMLYKNAWGIYQLGHNGRYFTSFVTSGYGLWGPPIRLMTRAEIVVTDIHFNSSEMKP</sequence>
<keyword evidence="4" id="KW-1185">Reference proteome</keyword>
<feature type="transmembrane region" description="Helical" evidence="1">
    <location>
        <begin position="6"/>
        <end position="30"/>
    </location>
</feature>
<dbReference type="EMBL" id="RBWY01000001">
    <property type="protein sequence ID" value="RKS87482.1"/>
    <property type="molecule type" value="Genomic_DNA"/>
</dbReference>
<reference evidence="3 4" key="1">
    <citation type="submission" date="2018-10" db="EMBL/GenBank/DDBJ databases">
        <title>Genomic Encyclopedia of Type Strains, Phase IV (KMG-IV): sequencing the most valuable type-strain genomes for metagenomic binning, comparative biology and taxonomic classification.</title>
        <authorList>
            <person name="Goeker M."/>
        </authorList>
    </citation>
    <scope>NUCLEOTIDE SEQUENCE [LARGE SCALE GENOMIC DNA]</scope>
    <source>
        <strain evidence="3 4">DSM 22228</strain>
    </source>
</reference>
<dbReference type="Pfam" id="PF00149">
    <property type="entry name" value="Metallophos"/>
    <property type="match status" value="1"/>
</dbReference>
<feature type="transmembrane region" description="Helical" evidence="1">
    <location>
        <begin position="108"/>
        <end position="129"/>
    </location>
</feature>
<feature type="domain" description="Calcineurin-like phosphoesterase" evidence="2">
    <location>
        <begin position="151"/>
        <end position="324"/>
    </location>
</feature>
<organism evidence="3 4">
    <name type="scientific">Orbus hercynius</name>
    <dbReference type="NCBI Taxonomy" id="593135"/>
    <lineage>
        <taxon>Bacteria</taxon>
        <taxon>Pseudomonadati</taxon>
        <taxon>Pseudomonadota</taxon>
        <taxon>Gammaproteobacteria</taxon>
        <taxon>Orbales</taxon>
        <taxon>Orbaceae</taxon>
        <taxon>Orbus</taxon>
    </lineage>
</organism>
<gene>
    <name evidence="3" type="ORF">DES39_0716</name>
</gene>
<dbReference type="InterPro" id="IPR004843">
    <property type="entry name" value="Calcineurin-like_PHP"/>
</dbReference>
<dbReference type="InterPro" id="IPR051158">
    <property type="entry name" value="Metallophosphoesterase_sf"/>
</dbReference>
<accession>A0A495RIX5</accession>
<evidence type="ECO:0000313" key="3">
    <source>
        <dbReference type="EMBL" id="RKS87482.1"/>
    </source>
</evidence>
<dbReference type="GO" id="GO:0016787">
    <property type="term" value="F:hydrolase activity"/>
    <property type="evidence" value="ECO:0007669"/>
    <property type="project" value="InterPro"/>
</dbReference>
<feature type="transmembrane region" description="Helical" evidence="1">
    <location>
        <begin position="66"/>
        <end position="96"/>
    </location>
</feature>
<dbReference type="InterPro" id="IPR029052">
    <property type="entry name" value="Metallo-depent_PP-like"/>
</dbReference>
<dbReference type="AlphaFoldDB" id="A0A495RIX5"/>
<keyword evidence="1" id="KW-0812">Transmembrane</keyword>
<evidence type="ECO:0000313" key="4">
    <source>
        <dbReference type="Proteomes" id="UP000278542"/>
    </source>
</evidence>
<proteinExistence type="predicted"/>
<evidence type="ECO:0000259" key="2">
    <source>
        <dbReference type="Pfam" id="PF00149"/>
    </source>
</evidence>
<dbReference type="RefSeq" id="WP_121144375.1">
    <property type="nucleotide sequence ID" value="NZ_RBWY01000001.1"/>
</dbReference>